<protein>
    <submittedName>
        <fullName evidence="6">Sigma-54 dependent transcriptional regulator</fullName>
    </submittedName>
</protein>
<evidence type="ECO:0000259" key="4">
    <source>
        <dbReference type="PROSITE" id="PS50006"/>
    </source>
</evidence>
<evidence type="ECO:0000256" key="2">
    <source>
        <dbReference type="ARBA" id="ARBA00022840"/>
    </source>
</evidence>
<dbReference type="EMBL" id="CP012673">
    <property type="protein sequence ID" value="AUX43135.1"/>
    <property type="molecule type" value="Genomic_DNA"/>
</dbReference>
<name>A0A2L0EV35_SORCE</name>
<accession>A0A2L0EV35</accession>
<dbReference type="PROSITE" id="PS50045">
    <property type="entry name" value="SIGMA54_INTERACT_4"/>
    <property type="match status" value="1"/>
</dbReference>
<dbReference type="PANTHER" id="PTHR32071">
    <property type="entry name" value="TRANSCRIPTIONAL REGULATORY PROTEIN"/>
    <property type="match status" value="1"/>
</dbReference>
<dbReference type="SUPFAM" id="SSF49879">
    <property type="entry name" value="SMAD/FHA domain"/>
    <property type="match status" value="1"/>
</dbReference>
<dbReference type="Gene3D" id="1.10.8.60">
    <property type="match status" value="1"/>
</dbReference>
<organism evidence="6 7">
    <name type="scientific">Sorangium cellulosum</name>
    <name type="common">Polyangium cellulosum</name>
    <dbReference type="NCBI Taxonomy" id="56"/>
    <lineage>
        <taxon>Bacteria</taxon>
        <taxon>Pseudomonadati</taxon>
        <taxon>Myxococcota</taxon>
        <taxon>Polyangia</taxon>
        <taxon>Polyangiales</taxon>
        <taxon>Polyangiaceae</taxon>
        <taxon>Sorangium</taxon>
    </lineage>
</organism>
<dbReference type="Pfam" id="PF00158">
    <property type="entry name" value="Sigma54_activat"/>
    <property type="match status" value="1"/>
</dbReference>
<feature type="domain" description="Sigma-54 factor interaction" evidence="5">
    <location>
        <begin position="187"/>
        <end position="412"/>
    </location>
</feature>
<reference evidence="6 7" key="1">
    <citation type="submission" date="2015-09" db="EMBL/GenBank/DDBJ databases">
        <title>Sorangium comparison.</title>
        <authorList>
            <person name="Zaburannyi N."/>
            <person name="Bunk B."/>
            <person name="Overmann J."/>
            <person name="Mueller R."/>
        </authorList>
    </citation>
    <scope>NUCLEOTIDE SEQUENCE [LARGE SCALE GENOMIC DNA]</scope>
    <source>
        <strain evidence="6 7">So ce26</strain>
    </source>
</reference>
<feature type="domain" description="FHA" evidence="4">
    <location>
        <begin position="100"/>
        <end position="149"/>
    </location>
</feature>
<dbReference type="InterPro" id="IPR032030">
    <property type="entry name" value="YscD_cytoplasmic_dom"/>
</dbReference>
<dbReference type="PROSITE" id="PS00675">
    <property type="entry name" value="SIGMA54_INTERACT_1"/>
    <property type="match status" value="1"/>
</dbReference>
<dbReference type="PROSITE" id="PS50006">
    <property type="entry name" value="FHA_DOMAIN"/>
    <property type="match status" value="1"/>
</dbReference>
<dbReference type="Proteomes" id="UP000238348">
    <property type="component" value="Chromosome"/>
</dbReference>
<dbReference type="InterPro" id="IPR000253">
    <property type="entry name" value="FHA_dom"/>
</dbReference>
<evidence type="ECO:0000259" key="5">
    <source>
        <dbReference type="PROSITE" id="PS50045"/>
    </source>
</evidence>
<dbReference type="InterPro" id="IPR027417">
    <property type="entry name" value="P-loop_NTPase"/>
</dbReference>
<dbReference type="InterPro" id="IPR002078">
    <property type="entry name" value="Sigma_54_int"/>
</dbReference>
<feature type="region of interest" description="Disordered" evidence="3">
    <location>
        <begin position="1"/>
        <end position="20"/>
    </location>
</feature>
<dbReference type="Pfam" id="PF16697">
    <property type="entry name" value="Yop-YscD_cpl"/>
    <property type="match status" value="1"/>
</dbReference>
<dbReference type="Gene3D" id="3.40.50.300">
    <property type="entry name" value="P-loop containing nucleotide triphosphate hydrolases"/>
    <property type="match status" value="1"/>
</dbReference>
<dbReference type="Pfam" id="PF25601">
    <property type="entry name" value="AAA_lid_14"/>
    <property type="match status" value="1"/>
</dbReference>
<dbReference type="InterPro" id="IPR003593">
    <property type="entry name" value="AAA+_ATPase"/>
</dbReference>
<evidence type="ECO:0000256" key="1">
    <source>
        <dbReference type="ARBA" id="ARBA00022741"/>
    </source>
</evidence>
<dbReference type="GO" id="GO:0005524">
    <property type="term" value="F:ATP binding"/>
    <property type="evidence" value="ECO:0007669"/>
    <property type="project" value="UniProtKB-KW"/>
</dbReference>
<dbReference type="CDD" id="cd00009">
    <property type="entry name" value="AAA"/>
    <property type="match status" value="1"/>
</dbReference>
<evidence type="ECO:0000313" key="6">
    <source>
        <dbReference type="EMBL" id="AUX43135.1"/>
    </source>
</evidence>
<dbReference type="Gene3D" id="2.60.200.20">
    <property type="match status" value="1"/>
</dbReference>
<dbReference type="InterPro" id="IPR025662">
    <property type="entry name" value="Sigma_54_int_dom_ATP-bd_1"/>
</dbReference>
<dbReference type="InterPro" id="IPR008984">
    <property type="entry name" value="SMAD_FHA_dom_sf"/>
</dbReference>
<evidence type="ECO:0000313" key="7">
    <source>
        <dbReference type="Proteomes" id="UP000238348"/>
    </source>
</evidence>
<dbReference type="FunFam" id="3.40.50.300:FF:000006">
    <property type="entry name" value="DNA-binding transcriptional regulator NtrC"/>
    <property type="match status" value="1"/>
</dbReference>
<dbReference type="SMART" id="SM00240">
    <property type="entry name" value="FHA"/>
    <property type="match status" value="1"/>
</dbReference>
<evidence type="ECO:0000256" key="3">
    <source>
        <dbReference type="SAM" id="MobiDB-lite"/>
    </source>
</evidence>
<dbReference type="InterPro" id="IPR058031">
    <property type="entry name" value="AAA_lid_NorR"/>
</dbReference>
<dbReference type="RefSeq" id="WP_104981850.1">
    <property type="nucleotide sequence ID" value="NZ_CP012673.1"/>
</dbReference>
<sequence>MDNALIRSDQDNLSRSIPSAGGADAFSAPAAACSPWQQELAPRGRSDLAAPGAEAPALRDVTHELFDDCEALATVWLRCEHGPAGAGAPARVAVPPGAELVLGSAQGADVRLDDAAVSARHCRVAHRGTSIEVTDLDSRNGVRVGGVRVRQAALVPGGCFEIGRTAVVIEAARKVAMAEEGPPLPLLVGRSRPMLQLAAAVRRVASLQLPVLLRGESGTGKDLVARAIHQESARAGRPFVVLNAATIPRELAESELFGHRRGAFTGALRERRGAFLEANHGTLFLDEIASLSLEVQAKLLRVVEEGMVRPLGAEGPIQINVRLIVATCEPLETLVLDRQFRGDLYERLAVCRIQLPALRERPDDIPLLAEHILANSEIGLRPLSPGALAALRAHRWQGNVRELRNVLIQAALRTNGRVLPEHVTAVFAEREPPLRRKITPADALRAFEEVGGNISAAARLAEIPRSTMRDLLRAATRER</sequence>
<dbReference type="AlphaFoldDB" id="A0A2L0EV35"/>
<gene>
    <name evidence="6" type="ORF">SOCE26_045780</name>
</gene>
<dbReference type="OrthoDB" id="5485507at2"/>
<dbReference type="SUPFAM" id="SSF52540">
    <property type="entry name" value="P-loop containing nucleoside triphosphate hydrolases"/>
    <property type="match status" value="1"/>
</dbReference>
<proteinExistence type="predicted"/>
<dbReference type="SMART" id="SM00382">
    <property type="entry name" value="AAA"/>
    <property type="match status" value="1"/>
</dbReference>
<keyword evidence="2" id="KW-0067">ATP-binding</keyword>
<dbReference type="GO" id="GO:0006355">
    <property type="term" value="P:regulation of DNA-templated transcription"/>
    <property type="evidence" value="ECO:0007669"/>
    <property type="project" value="InterPro"/>
</dbReference>
<keyword evidence="1" id="KW-0547">Nucleotide-binding</keyword>